<keyword evidence="3" id="KW-1185">Reference proteome</keyword>
<dbReference type="Proteomes" id="UP000505355">
    <property type="component" value="Chromosome"/>
</dbReference>
<feature type="transmembrane region" description="Helical" evidence="1">
    <location>
        <begin position="12"/>
        <end position="32"/>
    </location>
</feature>
<keyword evidence="1" id="KW-0812">Transmembrane</keyword>
<evidence type="ECO:0000313" key="3">
    <source>
        <dbReference type="Proteomes" id="UP000505355"/>
    </source>
</evidence>
<dbReference type="EMBL" id="CP054139">
    <property type="protein sequence ID" value="QKJ29341.1"/>
    <property type="molecule type" value="Genomic_DNA"/>
</dbReference>
<evidence type="ECO:0008006" key="4">
    <source>
        <dbReference type="Google" id="ProtNLM"/>
    </source>
</evidence>
<keyword evidence="1" id="KW-0472">Membrane</keyword>
<dbReference type="AlphaFoldDB" id="A0A7D4UL62"/>
<evidence type="ECO:0000256" key="1">
    <source>
        <dbReference type="SAM" id="Phobius"/>
    </source>
</evidence>
<dbReference type="KEGG" id="mmab:HQ865_06080"/>
<reference evidence="2 3" key="1">
    <citation type="submission" date="2020-05" db="EMBL/GenBank/DDBJ databases">
        <title>Mucilaginibacter mali sp. nov.</title>
        <authorList>
            <person name="Kim H.S."/>
            <person name="Lee K.C."/>
            <person name="Suh M.K."/>
            <person name="Kim J.-S."/>
            <person name="Han K.-I."/>
            <person name="Eom M.K."/>
            <person name="Shin Y.K."/>
            <person name="Lee J.-S."/>
        </authorList>
    </citation>
    <scope>NUCLEOTIDE SEQUENCE [LARGE SCALE GENOMIC DNA]</scope>
    <source>
        <strain evidence="2 3">G2-14</strain>
    </source>
</reference>
<keyword evidence="1" id="KW-1133">Transmembrane helix</keyword>
<name>A0A7D4UL62_9SPHI</name>
<protein>
    <recommendedName>
        <fullName evidence="4">YtxH domain-containing protein</fullName>
    </recommendedName>
</protein>
<evidence type="ECO:0000313" key="2">
    <source>
        <dbReference type="EMBL" id="QKJ29341.1"/>
    </source>
</evidence>
<gene>
    <name evidence="2" type="ORF">HQ865_06080</name>
</gene>
<accession>A0A7D4UL62</accession>
<organism evidence="2 3">
    <name type="scientific">Mucilaginibacter mali</name>
    <dbReference type="NCBI Taxonomy" id="2740462"/>
    <lineage>
        <taxon>Bacteria</taxon>
        <taxon>Pseudomonadati</taxon>
        <taxon>Bacteroidota</taxon>
        <taxon>Sphingobacteriia</taxon>
        <taxon>Sphingobacteriales</taxon>
        <taxon>Sphingobacteriaceae</taxon>
        <taxon>Mucilaginibacter</taxon>
    </lineage>
</organism>
<proteinExistence type="predicted"/>
<sequence length="79" mass="8255">MKNTYEKQDRSLLIGAIALGAAIAGGLAYLFLTESGTTLRGKMKSAIKEKGKDVAANALTKKTGVPKNITKAAANTMLD</sequence>
<dbReference type="RefSeq" id="WP_173414035.1">
    <property type="nucleotide sequence ID" value="NZ_CP054139.1"/>
</dbReference>